<dbReference type="Gene3D" id="3.40.190.10">
    <property type="entry name" value="Periplasmic binding protein-like II"/>
    <property type="match status" value="2"/>
</dbReference>
<evidence type="ECO:0000313" key="4">
    <source>
        <dbReference type="Proteomes" id="UP000265955"/>
    </source>
</evidence>
<protein>
    <submittedName>
        <fullName evidence="3">Extracellular solute-binding protein</fullName>
    </submittedName>
</protein>
<feature type="chain" id="PRO_5017264655" evidence="2">
    <location>
        <begin position="24"/>
        <end position="447"/>
    </location>
</feature>
<feature type="signal peptide" evidence="2">
    <location>
        <begin position="1"/>
        <end position="23"/>
    </location>
</feature>
<dbReference type="EMBL" id="QYUO01000003">
    <property type="protein sequence ID" value="RJF92324.1"/>
    <property type="molecule type" value="Genomic_DNA"/>
</dbReference>
<keyword evidence="4" id="KW-1185">Reference proteome</keyword>
<organism evidence="3 4">
    <name type="scientific">Noviherbaspirillum saxi</name>
    <dbReference type="NCBI Taxonomy" id="2320863"/>
    <lineage>
        <taxon>Bacteria</taxon>
        <taxon>Pseudomonadati</taxon>
        <taxon>Pseudomonadota</taxon>
        <taxon>Betaproteobacteria</taxon>
        <taxon>Burkholderiales</taxon>
        <taxon>Oxalobacteraceae</taxon>
        <taxon>Noviherbaspirillum</taxon>
    </lineage>
</organism>
<name>A0A3A3FIG6_9BURK</name>
<gene>
    <name evidence="3" type="ORF">D3871_27250</name>
</gene>
<comment type="caution">
    <text evidence="3">The sequence shown here is derived from an EMBL/GenBank/DDBJ whole genome shotgun (WGS) entry which is preliminary data.</text>
</comment>
<dbReference type="Pfam" id="PF13343">
    <property type="entry name" value="SBP_bac_6"/>
    <property type="match status" value="1"/>
</dbReference>
<dbReference type="SUPFAM" id="SSF53850">
    <property type="entry name" value="Periplasmic binding protein-like II"/>
    <property type="match status" value="1"/>
</dbReference>
<accession>A0A3A3FIG6</accession>
<reference evidence="4" key="1">
    <citation type="submission" date="2018-09" db="EMBL/GenBank/DDBJ databases">
        <authorList>
            <person name="Zhu H."/>
        </authorList>
    </citation>
    <scope>NUCLEOTIDE SEQUENCE [LARGE SCALE GENOMIC DNA]</scope>
    <source>
        <strain evidence="4">K1R23-30</strain>
    </source>
</reference>
<proteinExistence type="predicted"/>
<evidence type="ECO:0000256" key="1">
    <source>
        <dbReference type="ARBA" id="ARBA00022729"/>
    </source>
</evidence>
<evidence type="ECO:0000256" key="2">
    <source>
        <dbReference type="SAM" id="SignalP"/>
    </source>
</evidence>
<dbReference type="PANTHER" id="PTHR30006:SF24">
    <property type="entry name" value="SLL0237 PROTEIN"/>
    <property type="match status" value="1"/>
</dbReference>
<dbReference type="Proteomes" id="UP000265955">
    <property type="component" value="Unassembled WGS sequence"/>
</dbReference>
<dbReference type="OrthoDB" id="366726at2"/>
<dbReference type="RefSeq" id="WP_119772211.1">
    <property type="nucleotide sequence ID" value="NZ_QYUO01000003.1"/>
</dbReference>
<dbReference type="AlphaFoldDB" id="A0A3A3FIG6"/>
<sequence length="447" mass="48742">MEFTFKRALIVSLLSAAFANASAAPITIITSFPKEITDTYKKAFEQKYPDIKVEVLNKNTTASLAFIKEASAGQRADIFWASAPDAFEVLSREKLLSKAGDIKNSAAPEKIGNYPMNDPDGLYYGQALSGYGLMWNTRYLKANKLPAPAEWSDLTKGIYFGHVAVSAPSRSGTTHLTVETMLQGEGWDKGWMQLIEIAGNCKAITERSFGVPDGVNSGQFGIGMVIDFFGLAGKYSGFPVEFAYPTVTSVVPASIGLINGAKNPTDASKFMAFSLSNEGQALLLDPKISRMPIVSYDKLQGKVPAGYPNIFDVAKKSKVQFNSDLAQVRYHVVTSMFDQTITFRHKELQATTKAIHEAEQKLAAKPNPQAAELIKQARELAYSPVVDEALLKKPAFLDLFSKSVSKKGMGEFADKQLANLEDQWNSKAKANYAKALELAQQASAAIK</sequence>
<keyword evidence="1 2" id="KW-0732">Signal</keyword>
<evidence type="ECO:0000313" key="3">
    <source>
        <dbReference type="EMBL" id="RJF92324.1"/>
    </source>
</evidence>
<dbReference type="PANTHER" id="PTHR30006">
    <property type="entry name" value="THIAMINE-BINDING PERIPLASMIC PROTEIN-RELATED"/>
    <property type="match status" value="1"/>
</dbReference>